<dbReference type="RefSeq" id="WP_114373154.1">
    <property type="nucleotide sequence ID" value="NZ_QPEX01000046.1"/>
</dbReference>
<dbReference type="AlphaFoldDB" id="A0A368KLI1"/>
<gene>
    <name evidence="1" type="ORF">DTL42_24185</name>
</gene>
<name>A0A368KLI1_9BACT</name>
<reference evidence="1 2" key="1">
    <citation type="submission" date="2018-07" db="EMBL/GenBank/DDBJ databases">
        <title>Comparative genomes isolates from brazilian mangrove.</title>
        <authorList>
            <person name="De Araujo J.E."/>
            <person name="Taketani R.G."/>
            <person name="Silva M.C.P."/>
            <person name="Lourenco M.V."/>
            <person name="Oliveira V.M."/>
            <person name="Andreote F.D."/>
        </authorList>
    </citation>
    <scope>NUCLEOTIDE SEQUENCE [LARGE SCALE GENOMIC DNA]</scope>
    <source>
        <strain evidence="1 2">HEX PRIS-MGV</strain>
    </source>
</reference>
<proteinExistence type="predicted"/>
<evidence type="ECO:0000313" key="2">
    <source>
        <dbReference type="Proteomes" id="UP000253562"/>
    </source>
</evidence>
<accession>A0A368KLI1</accession>
<dbReference type="Proteomes" id="UP000253562">
    <property type="component" value="Unassembled WGS sequence"/>
</dbReference>
<protein>
    <submittedName>
        <fullName evidence="1">Uncharacterized protein</fullName>
    </submittedName>
</protein>
<dbReference type="EMBL" id="QPEX01000046">
    <property type="protein sequence ID" value="RCS40477.1"/>
    <property type="molecule type" value="Genomic_DNA"/>
</dbReference>
<organism evidence="1 2">
    <name type="scientific">Bremerella cremea</name>
    <dbReference type="NCBI Taxonomy" id="1031537"/>
    <lineage>
        <taxon>Bacteria</taxon>
        <taxon>Pseudomonadati</taxon>
        <taxon>Planctomycetota</taxon>
        <taxon>Planctomycetia</taxon>
        <taxon>Pirellulales</taxon>
        <taxon>Pirellulaceae</taxon>
        <taxon>Bremerella</taxon>
    </lineage>
</organism>
<comment type="caution">
    <text evidence="1">The sequence shown here is derived from an EMBL/GenBank/DDBJ whole genome shotgun (WGS) entry which is preliminary data.</text>
</comment>
<dbReference type="OrthoDB" id="283671at2"/>
<sequence length="167" mass="19394">MGKRVKPIALGLAVIIVFGVTYQARLAKLASAGHEWWRRQSGQFCQHGYQLRMEKTWQHENGQTYFVYIFETTVAYRGIDPGIQILLEDSEHNEVERIHFATPHAIWKSTILSNLHPSRLEIVFKTREAKSKSVRYLWEFKEGHLVTSEFVKSLAALPAERDVWLKV</sequence>
<evidence type="ECO:0000313" key="1">
    <source>
        <dbReference type="EMBL" id="RCS40477.1"/>
    </source>
</evidence>